<feature type="domain" description="DUF5753" evidence="1">
    <location>
        <begin position="90"/>
        <end position="268"/>
    </location>
</feature>
<dbReference type="EMBL" id="JAERRF010000013">
    <property type="protein sequence ID" value="MBL1099499.1"/>
    <property type="molecule type" value="Genomic_DNA"/>
</dbReference>
<dbReference type="InterPro" id="IPR010982">
    <property type="entry name" value="Lambda_DNA-bd_dom_sf"/>
</dbReference>
<dbReference type="InterPro" id="IPR001387">
    <property type="entry name" value="Cro/C1-type_HTH"/>
</dbReference>
<accession>A0ABS1NHC5</accession>
<proteinExistence type="predicted"/>
<reference evidence="2 3" key="1">
    <citation type="submission" date="2021-01" db="EMBL/GenBank/DDBJ databases">
        <title>WGS of actinomycetes isolated from Thailand.</title>
        <authorList>
            <person name="Thawai C."/>
        </authorList>
    </citation>
    <scope>NUCLEOTIDE SEQUENCE [LARGE SCALE GENOMIC DNA]</scope>
    <source>
        <strain evidence="2 3">CA1R205</strain>
    </source>
</reference>
<gene>
    <name evidence="2" type="ORF">JK363_23085</name>
</gene>
<dbReference type="CDD" id="cd00093">
    <property type="entry name" value="HTH_XRE"/>
    <property type="match status" value="1"/>
</dbReference>
<dbReference type="Proteomes" id="UP000634229">
    <property type="component" value="Unassembled WGS sequence"/>
</dbReference>
<dbReference type="Pfam" id="PF19054">
    <property type="entry name" value="DUF5753"/>
    <property type="match status" value="1"/>
</dbReference>
<dbReference type="InterPro" id="IPR043917">
    <property type="entry name" value="DUF5753"/>
</dbReference>
<evidence type="ECO:0000313" key="2">
    <source>
        <dbReference type="EMBL" id="MBL1099499.1"/>
    </source>
</evidence>
<dbReference type="Gene3D" id="1.10.260.40">
    <property type="entry name" value="lambda repressor-like DNA-binding domains"/>
    <property type="match status" value="1"/>
</dbReference>
<protein>
    <submittedName>
        <fullName evidence="2">Helix-turn-helix domain-containing protein</fullName>
    </submittedName>
</protein>
<dbReference type="Pfam" id="PF13560">
    <property type="entry name" value="HTH_31"/>
    <property type="match status" value="1"/>
</dbReference>
<evidence type="ECO:0000259" key="1">
    <source>
        <dbReference type="Pfam" id="PF19054"/>
    </source>
</evidence>
<organism evidence="2 3">
    <name type="scientific">Streptomyces coffeae</name>
    <dbReference type="NCBI Taxonomy" id="621382"/>
    <lineage>
        <taxon>Bacteria</taxon>
        <taxon>Bacillati</taxon>
        <taxon>Actinomycetota</taxon>
        <taxon>Actinomycetes</taxon>
        <taxon>Kitasatosporales</taxon>
        <taxon>Streptomycetaceae</taxon>
        <taxon>Streptomyces</taxon>
    </lineage>
</organism>
<keyword evidence="3" id="KW-1185">Reference proteome</keyword>
<comment type="caution">
    <text evidence="2">The sequence shown here is derived from an EMBL/GenBank/DDBJ whole genome shotgun (WGS) entry which is preliminary data.</text>
</comment>
<dbReference type="RefSeq" id="WP_201876904.1">
    <property type="nucleotide sequence ID" value="NZ_JAERRF010000013.1"/>
</dbReference>
<name>A0ABS1NHC5_9ACTN</name>
<sequence>MTSEDKDDRPPSYVIFGAQQKRLREVRGLSTQELSDKIPYSVDLVRKIERGERRAQPDYIEAVDTALQAHGVLVVVGEHLSNQYLFPEWFEEYVQAEASALRIDIYDTHVVNGLLQTEAYAHAVLSAHHPTLDDEEVEARVAARLERQALLPRKPTCMLSFVIEEWVLRRPIGGKSALKGQLNKLIECARMRNVTIQVLPTACETHAGFDGPLTLLETAEGKRLGYVEGQAGSDWIAAPDKVRSLEGRYGIIRGQALNAEDSVKLIEELAGNL</sequence>
<evidence type="ECO:0000313" key="3">
    <source>
        <dbReference type="Proteomes" id="UP000634229"/>
    </source>
</evidence>
<dbReference type="SUPFAM" id="SSF47413">
    <property type="entry name" value="lambda repressor-like DNA-binding domains"/>
    <property type="match status" value="1"/>
</dbReference>